<evidence type="ECO:0000256" key="2">
    <source>
        <dbReference type="SAM" id="SignalP"/>
    </source>
</evidence>
<keyword evidence="5" id="KW-1185">Reference proteome</keyword>
<feature type="region of interest" description="Disordered" evidence="1">
    <location>
        <begin position="360"/>
        <end position="379"/>
    </location>
</feature>
<feature type="compositionally biased region" description="Basic residues" evidence="1">
    <location>
        <begin position="126"/>
        <end position="137"/>
    </location>
</feature>
<feature type="compositionally biased region" description="Basic and acidic residues" evidence="1">
    <location>
        <begin position="183"/>
        <end position="195"/>
    </location>
</feature>
<dbReference type="EMBL" id="JALNTZ010000010">
    <property type="protein sequence ID" value="KAJ3640420.1"/>
    <property type="molecule type" value="Genomic_DNA"/>
</dbReference>
<dbReference type="AlphaFoldDB" id="A0AA38I850"/>
<feature type="signal peptide" evidence="2">
    <location>
        <begin position="1"/>
        <end position="21"/>
    </location>
</feature>
<keyword evidence="2" id="KW-0732">Signal</keyword>
<feature type="region of interest" description="Disordered" evidence="1">
    <location>
        <begin position="214"/>
        <end position="310"/>
    </location>
</feature>
<feature type="compositionally biased region" description="Basic and acidic residues" evidence="1">
    <location>
        <begin position="214"/>
        <end position="293"/>
    </location>
</feature>
<feature type="region of interest" description="Disordered" evidence="1">
    <location>
        <begin position="122"/>
        <end position="195"/>
    </location>
</feature>
<dbReference type="PANTHER" id="PTHR41148">
    <property type="entry name" value="LP09875P"/>
    <property type="match status" value="1"/>
</dbReference>
<evidence type="ECO:0000256" key="1">
    <source>
        <dbReference type="SAM" id="MobiDB-lite"/>
    </source>
</evidence>
<feature type="region of interest" description="Disordered" evidence="1">
    <location>
        <begin position="323"/>
        <end position="349"/>
    </location>
</feature>
<feature type="chain" id="PRO_5041589047" evidence="2">
    <location>
        <begin position="22"/>
        <end position="529"/>
    </location>
</feature>
<dbReference type="PANTHER" id="PTHR41148:SF1">
    <property type="entry name" value="LP09875P"/>
    <property type="match status" value="1"/>
</dbReference>
<accession>A0AA38I850</accession>
<dbReference type="Proteomes" id="UP001168821">
    <property type="component" value="Unassembled WGS sequence"/>
</dbReference>
<gene>
    <name evidence="3" type="ORF">Zmor_003717</name>
    <name evidence="4" type="ORF">Zmor_016674</name>
</gene>
<evidence type="ECO:0000313" key="3">
    <source>
        <dbReference type="EMBL" id="KAJ3640420.1"/>
    </source>
</evidence>
<sequence length="529" mass="62134">MVAFAFLGALLQFMGVPQTSDDLFGEVAFPGRLHFSLIKPNNAVNQQPAFPSLPRAIRARSQSSAGCLCYFFRRHLLPLEYAKGAEKHAVCRPVDHMWVSADNPSANSAYGRPVLLPKKKEVHFSQKPKPRLPHSRRGLQPVANEDWNGNPAESTLYLMHGPPQVTLPRATRDKSPESPRYSRYSEKPRPTTKDIAKYLEKPISKYLEKQKSLERQKSIEQQKTLERQKSIDRQKSLERQRSIERQHPLERQKSFDRYYNDDYEPEKEKPMKYFEDDGFDENIRYRSRGRYDGNDASYPSRSYQEPPVPKIRQKYANEDKYYYQSRSKSAQHRQRSPPSEDDNTSPRDRFQDAKEKFLSMEKERGTQKLEPPISPVTKDKPFIKRHESMMYTESRSSRPREEVRYREVPLGRYRDKYDPKRRSMFNLIEEEHRKNSNEIARELKRRSYMDDEVVDTRDTNYNYSKSTAELDQMGEGKYKNQKNSAGYRHSYAEPKLRMEKGGKKHFEVLHRTNSVTNNGRVGIASVHPY</sequence>
<protein>
    <submittedName>
        <fullName evidence="4">Uncharacterized protein</fullName>
    </submittedName>
</protein>
<comment type="caution">
    <text evidence="4">The sequence shown here is derived from an EMBL/GenBank/DDBJ whole genome shotgun (WGS) entry which is preliminary data.</text>
</comment>
<dbReference type="EMBL" id="JALNTZ010000005">
    <property type="protein sequence ID" value="KAJ3650584.1"/>
    <property type="molecule type" value="Genomic_DNA"/>
</dbReference>
<proteinExistence type="predicted"/>
<name>A0AA38I850_9CUCU</name>
<reference evidence="4" key="1">
    <citation type="journal article" date="2023" name="G3 (Bethesda)">
        <title>Whole genome assemblies of Zophobas morio and Tenebrio molitor.</title>
        <authorList>
            <person name="Kaur S."/>
            <person name="Stinson S.A."/>
            <person name="diCenzo G.C."/>
        </authorList>
    </citation>
    <scope>NUCLEOTIDE SEQUENCE</scope>
    <source>
        <strain evidence="4">QUZm001</strain>
    </source>
</reference>
<evidence type="ECO:0000313" key="4">
    <source>
        <dbReference type="EMBL" id="KAJ3650584.1"/>
    </source>
</evidence>
<evidence type="ECO:0000313" key="5">
    <source>
        <dbReference type="Proteomes" id="UP001168821"/>
    </source>
</evidence>
<organism evidence="4 5">
    <name type="scientific">Zophobas morio</name>
    <dbReference type="NCBI Taxonomy" id="2755281"/>
    <lineage>
        <taxon>Eukaryota</taxon>
        <taxon>Metazoa</taxon>
        <taxon>Ecdysozoa</taxon>
        <taxon>Arthropoda</taxon>
        <taxon>Hexapoda</taxon>
        <taxon>Insecta</taxon>
        <taxon>Pterygota</taxon>
        <taxon>Neoptera</taxon>
        <taxon>Endopterygota</taxon>
        <taxon>Coleoptera</taxon>
        <taxon>Polyphaga</taxon>
        <taxon>Cucujiformia</taxon>
        <taxon>Tenebrionidae</taxon>
        <taxon>Zophobas</taxon>
    </lineage>
</organism>